<evidence type="ECO:0000313" key="12">
    <source>
        <dbReference type="Proteomes" id="UP001178148"/>
    </source>
</evidence>
<evidence type="ECO:0000313" key="11">
    <source>
        <dbReference type="EMBL" id="MDP0589616.1"/>
    </source>
</evidence>
<comment type="caution">
    <text evidence="11">The sequence shown here is derived from an EMBL/GenBank/DDBJ whole genome shotgun (WGS) entry which is preliminary data.</text>
</comment>
<feature type="transmembrane region" description="Helical" evidence="9">
    <location>
        <begin position="57"/>
        <end position="74"/>
    </location>
</feature>
<dbReference type="InterPro" id="IPR003010">
    <property type="entry name" value="C-N_Hydrolase"/>
</dbReference>
<gene>
    <name evidence="9 11" type="primary">lnt</name>
    <name evidence="11" type="ORF">QS748_10675</name>
</gene>
<comment type="function">
    <text evidence="9">Catalyzes the phospholipid dependent N-acylation of the N-terminal cysteine of apolipoprotein, the last step in lipoprotein maturation.</text>
</comment>
<dbReference type="GO" id="GO:0016410">
    <property type="term" value="F:N-acyltransferase activity"/>
    <property type="evidence" value="ECO:0007669"/>
    <property type="project" value="UniProtKB-UniRule"/>
</dbReference>
<feature type="transmembrane region" description="Helical" evidence="9">
    <location>
        <begin position="195"/>
        <end position="216"/>
    </location>
</feature>
<keyword evidence="4 9" id="KW-0808">Transferase</keyword>
<evidence type="ECO:0000256" key="3">
    <source>
        <dbReference type="ARBA" id="ARBA00022475"/>
    </source>
</evidence>
<keyword evidence="3 9" id="KW-1003">Cell membrane</keyword>
<comment type="subcellular location">
    <subcellularLocation>
        <location evidence="1 9">Cell membrane</location>
        <topology evidence="1 9">Multi-pass membrane protein</topology>
    </subcellularLocation>
</comment>
<evidence type="ECO:0000256" key="5">
    <source>
        <dbReference type="ARBA" id="ARBA00022692"/>
    </source>
</evidence>
<proteinExistence type="inferred from homology"/>
<dbReference type="GO" id="GO:0042158">
    <property type="term" value="P:lipoprotein biosynthetic process"/>
    <property type="evidence" value="ECO:0007669"/>
    <property type="project" value="UniProtKB-UniRule"/>
</dbReference>
<dbReference type="Gene3D" id="3.60.110.10">
    <property type="entry name" value="Carbon-nitrogen hydrolase"/>
    <property type="match status" value="1"/>
</dbReference>
<keyword evidence="5 9" id="KW-0812">Transmembrane</keyword>
<dbReference type="EC" id="2.3.1.269" evidence="9"/>
<dbReference type="Proteomes" id="UP001178148">
    <property type="component" value="Unassembled WGS sequence"/>
</dbReference>
<dbReference type="PANTHER" id="PTHR38686:SF1">
    <property type="entry name" value="APOLIPOPROTEIN N-ACYLTRANSFERASE"/>
    <property type="match status" value="1"/>
</dbReference>
<dbReference type="EMBL" id="JASXSV010000017">
    <property type="protein sequence ID" value="MDP0589616.1"/>
    <property type="molecule type" value="Genomic_DNA"/>
</dbReference>
<name>A0AA90P204_9GAMM</name>
<dbReference type="Pfam" id="PF00795">
    <property type="entry name" value="CN_hydrolase"/>
    <property type="match status" value="1"/>
</dbReference>
<keyword evidence="12" id="KW-1185">Reference proteome</keyword>
<dbReference type="PANTHER" id="PTHR38686">
    <property type="entry name" value="APOLIPOPROTEIN N-ACYLTRANSFERASE"/>
    <property type="match status" value="1"/>
</dbReference>
<keyword evidence="8 9" id="KW-0012">Acyltransferase</keyword>
<comment type="similarity">
    <text evidence="2 9">Belongs to the CN hydrolase family. Apolipoprotein N-acyltransferase subfamily.</text>
</comment>
<protein>
    <recommendedName>
        <fullName evidence="9">Apolipoprotein N-acyltransferase</fullName>
        <shortName evidence="9">ALP N-acyltransferase</shortName>
        <ecNumber evidence="9">2.3.1.269</ecNumber>
    </recommendedName>
</protein>
<evidence type="ECO:0000259" key="10">
    <source>
        <dbReference type="PROSITE" id="PS50263"/>
    </source>
</evidence>
<dbReference type="PROSITE" id="PS50263">
    <property type="entry name" value="CN_HYDROLASE"/>
    <property type="match status" value="1"/>
</dbReference>
<comment type="pathway">
    <text evidence="9">Protein modification; lipoprotein biosynthesis (N-acyl transfer).</text>
</comment>
<dbReference type="HAMAP" id="MF_01148">
    <property type="entry name" value="Lnt"/>
    <property type="match status" value="1"/>
</dbReference>
<sequence>MREKQKKYIISLLCLLSGATLTLGFSPFDLWLIAMVSIASIFLLIRNECCKRATINGFLFGVGMFGAGTSWVYISIHQFGAASVPLASLLTALFVGGISLLCIVPLFWLYSQLVQRWRIQYTWQQALLFSALWTLFEWVRCWLFTGFPWLLVGYTLLDTPSISWAPVTGVYGLSFLLLITSTIAASFLAAKGRQLLWSSATAMVVIGCWLTALYLANIQWTKPVSKLEFSAIQGNIPQSLKWDAAYLQNTISTYRTLTSLEWQQDLIVWPENAIPVSYSSAKDFLKLLDREAKSKGATLVTGIPIDDLLSGGTQYYNGVISIGQGAGEYHKQKLVPFGEYVPFEALLRGLISFFDLPMSNFSTGADNQPPLMVGKTIIAPYICYEVVYPDFVAKMAQDTGLLITISNDSWFGKSIGPEQHFQMARMRAIETGRYMIRSTNNGITAVINNYGQVVESIPRFEQGVLRGTAKVMSGNTPFMTNGSWPVVVFCILMLLVVRVCRAKV</sequence>
<dbReference type="GO" id="GO:0005886">
    <property type="term" value="C:plasma membrane"/>
    <property type="evidence" value="ECO:0007669"/>
    <property type="project" value="UniProtKB-SubCell"/>
</dbReference>
<keyword evidence="6 9" id="KW-1133">Transmembrane helix</keyword>
<feature type="transmembrane region" description="Helical" evidence="9">
    <location>
        <begin position="482"/>
        <end position="500"/>
    </location>
</feature>
<feature type="transmembrane region" description="Helical" evidence="9">
    <location>
        <begin position="30"/>
        <end position="45"/>
    </location>
</feature>
<feature type="transmembrane region" description="Helical" evidence="9">
    <location>
        <begin position="131"/>
        <end position="157"/>
    </location>
</feature>
<evidence type="ECO:0000256" key="6">
    <source>
        <dbReference type="ARBA" id="ARBA00022989"/>
    </source>
</evidence>
<feature type="transmembrane region" description="Helical" evidence="9">
    <location>
        <begin position="169"/>
        <end position="188"/>
    </location>
</feature>
<dbReference type="SUPFAM" id="SSF56317">
    <property type="entry name" value="Carbon-nitrogen hydrolase"/>
    <property type="match status" value="1"/>
</dbReference>
<accession>A0AA90P204</accession>
<evidence type="ECO:0000256" key="4">
    <source>
        <dbReference type="ARBA" id="ARBA00022679"/>
    </source>
</evidence>
<evidence type="ECO:0000256" key="8">
    <source>
        <dbReference type="ARBA" id="ARBA00023315"/>
    </source>
</evidence>
<feature type="transmembrane region" description="Helical" evidence="9">
    <location>
        <begin position="86"/>
        <end position="110"/>
    </location>
</feature>
<evidence type="ECO:0000256" key="1">
    <source>
        <dbReference type="ARBA" id="ARBA00004651"/>
    </source>
</evidence>
<dbReference type="InterPro" id="IPR045378">
    <property type="entry name" value="LNT_N"/>
</dbReference>
<feature type="domain" description="CN hydrolase" evidence="10">
    <location>
        <begin position="232"/>
        <end position="473"/>
    </location>
</feature>
<dbReference type="InterPro" id="IPR004563">
    <property type="entry name" value="Apolipo_AcylTrfase"/>
</dbReference>
<dbReference type="CDD" id="cd07571">
    <property type="entry name" value="ALP_N-acyl_transferase"/>
    <property type="match status" value="1"/>
</dbReference>
<reference evidence="11 12" key="1">
    <citation type="journal article" date="2023" name="bioRxiv">
        <title>An intranuclear bacterial parasite of deep-sea mussels expresses apoptosis inhibitors acquired from its host.</title>
        <authorList>
            <person name="Gonzalez Porras M.A."/>
            <person name="Assie A."/>
            <person name="Tietjen M."/>
            <person name="Violette M."/>
            <person name="Kleiner M."/>
            <person name="Gruber-Vodicka H."/>
            <person name="Dubilier N."/>
            <person name="Leisch N."/>
        </authorList>
    </citation>
    <scope>NUCLEOTIDE SEQUENCE [LARGE SCALE GENOMIC DNA]</scope>
    <source>
        <strain evidence="11">IAP13</strain>
    </source>
</reference>
<keyword evidence="7 9" id="KW-0472">Membrane</keyword>
<feature type="transmembrane region" description="Helical" evidence="9">
    <location>
        <begin position="7"/>
        <end position="24"/>
    </location>
</feature>
<evidence type="ECO:0000256" key="7">
    <source>
        <dbReference type="ARBA" id="ARBA00023136"/>
    </source>
</evidence>
<dbReference type="InterPro" id="IPR036526">
    <property type="entry name" value="C-N_Hydrolase_sf"/>
</dbReference>
<comment type="catalytic activity">
    <reaction evidence="9">
        <text>N-terminal S-1,2-diacyl-sn-glyceryl-L-cysteinyl-[lipoprotein] + a glycerophospholipid = N-acyl-S-1,2-diacyl-sn-glyceryl-L-cysteinyl-[lipoprotein] + a 2-acyl-sn-glycero-3-phospholipid + H(+)</text>
        <dbReference type="Rhea" id="RHEA:48228"/>
        <dbReference type="Rhea" id="RHEA-COMP:14681"/>
        <dbReference type="Rhea" id="RHEA-COMP:14684"/>
        <dbReference type="ChEBI" id="CHEBI:15378"/>
        <dbReference type="ChEBI" id="CHEBI:136912"/>
        <dbReference type="ChEBI" id="CHEBI:140656"/>
        <dbReference type="ChEBI" id="CHEBI:140657"/>
        <dbReference type="ChEBI" id="CHEBI:140660"/>
        <dbReference type="EC" id="2.3.1.269"/>
    </reaction>
</comment>
<dbReference type="Pfam" id="PF20154">
    <property type="entry name" value="LNT_N"/>
    <property type="match status" value="1"/>
</dbReference>
<dbReference type="AlphaFoldDB" id="A0AA90P204"/>
<organism evidence="11 12">
    <name type="scientific">Candidatus Endonucleibacter bathymodioli</name>
    <dbReference type="NCBI Taxonomy" id="539814"/>
    <lineage>
        <taxon>Bacteria</taxon>
        <taxon>Pseudomonadati</taxon>
        <taxon>Pseudomonadota</taxon>
        <taxon>Gammaproteobacteria</taxon>
        <taxon>Oceanospirillales</taxon>
        <taxon>Endozoicomonadaceae</taxon>
        <taxon>Candidatus Endonucleibacter</taxon>
    </lineage>
</organism>
<evidence type="ECO:0000256" key="2">
    <source>
        <dbReference type="ARBA" id="ARBA00010065"/>
    </source>
</evidence>
<evidence type="ECO:0000256" key="9">
    <source>
        <dbReference type="HAMAP-Rule" id="MF_01148"/>
    </source>
</evidence>
<dbReference type="NCBIfam" id="TIGR00546">
    <property type="entry name" value="lnt"/>
    <property type="match status" value="1"/>
</dbReference>